<evidence type="ECO:0000259" key="13">
    <source>
        <dbReference type="PROSITE" id="PS50011"/>
    </source>
</evidence>
<reference evidence="14" key="2">
    <citation type="journal article" date="2022" name="Hortic Res">
        <title>The genome of Dioscorea zingiberensis sheds light on the biosynthesis, origin and evolution of the medicinally important diosgenin saponins.</title>
        <authorList>
            <person name="Li Y."/>
            <person name="Tan C."/>
            <person name="Li Z."/>
            <person name="Guo J."/>
            <person name="Li S."/>
            <person name="Chen X."/>
            <person name="Wang C."/>
            <person name="Dai X."/>
            <person name="Yang H."/>
            <person name="Song W."/>
            <person name="Hou L."/>
            <person name="Xu J."/>
            <person name="Tong Z."/>
            <person name="Xu A."/>
            <person name="Yuan X."/>
            <person name="Wang W."/>
            <person name="Yang Q."/>
            <person name="Chen L."/>
            <person name="Sun Z."/>
            <person name="Wang K."/>
            <person name="Pan B."/>
            <person name="Chen J."/>
            <person name="Bao Y."/>
            <person name="Liu F."/>
            <person name="Qi X."/>
            <person name="Gang D.R."/>
            <person name="Wen J."/>
            <person name="Li J."/>
        </authorList>
    </citation>
    <scope>NUCLEOTIDE SEQUENCE</scope>
    <source>
        <strain evidence="14">Dzin_1.0</strain>
    </source>
</reference>
<keyword evidence="3" id="KW-1003">Cell membrane</keyword>
<comment type="catalytic activity">
    <reaction evidence="10">
        <text>L-threonyl-[protein] + ATP = O-phospho-L-threonyl-[protein] + ADP + H(+)</text>
        <dbReference type="Rhea" id="RHEA:46608"/>
        <dbReference type="Rhea" id="RHEA-COMP:11060"/>
        <dbReference type="Rhea" id="RHEA-COMP:11605"/>
        <dbReference type="ChEBI" id="CHEBI:15378"/>
        <dbReference type="ChEBI" id="CHEBI:30013"/>
        <dbReference type="ChEBI" id="CHEBI:30616"/>
        <dbReference type="ChEBI" id="CHEBI:61977"/>
        <dbReference type="ChEBI" id="CHEBI:456216"/>
        <dbReference type="EC" id="2.7.11.1"/>
    </reaction>
</comment>
<feature type="domain" description="Protein kinase" evidence="13">
    <location>
        <begin position="168"/>
        <end position="550"/>
    </location>
</feature>
<dbReference type="EC" id="2.7.11.1" evidence="2"/>
<comment type="catalytic activity">
    <reaction evidence="11">
        <text>L-seryl-[protein] + ATP = O-phospho-L-seryl-[protein] + ADP + H(+)</text>
        <dbReference type="Rhea" id="RHEA:17989"/>
        <dbReference type="Rhea" id="RHEA-COMP:9863"/>
        <dbReference type="Rhea" id="RHEA-COMP:11604"/>
        <dbReference type="ChEBI" id="CHEBI:15378"/>
        <dbReference type="ChEBI" id="CHEBI:29999"/>
        <dbReference type="ChEBI" id="CHEBI:30616"/>
        <dbReference type="ChEBI" id="CHEBI:83421"/>
        <dbReference type="ChEBI" id="CHEBI:456216"/>
        <dbReference type="EC" id="2.7.11.1"/>
    </reaction>
</comment>
<evidence type="ECO:0000256" key="2">
    <source>
        <dbReference type="ARBA" id="ARBA00012513"/>
    </source>
</evidence>
<evidence type="ECO:0000313" key="15">
    <source>
        <dbReference type="Proteomes" id="UP001085076"/>
    </source>
</evidence>
<dbReference type="Pfam" id="PF00069">
    <property type="entry name" value="Pkinase"/>
    <property type="match status" value="1"/>
</dbReference>
<dbReference type="GO" id="GO:0005524">
    <property type="term" value="F:ATP binding"/>
    <property type="evidence" value="ECO:0007669"/>
    <property type="project" value="UniProtKB-KW"/>
</dbReference>
<dbReference type="Gene3D" id="1.10.510.10">
    <property type="entry name" value="Transferase(Phosphotransferase) domain 1"/>
    <property type="match status" value="1"/>
</dbReference>
<gene>
    <name evidence="14" type="ORF">J5N97_016700</name>
</gene>
<dbReference type="PANTHER" id="PTHR47985">
    <property type="entry name" value="OS07G0668900 PROTEIN"/>
    <property type="match status" value="1"/>
</dbReference>
<dbReference type="FunFam" id="1.10.510.10:FF:001023">
    <property type="entry name" value="Os07g0541700 protein"/>
    <property type="match status" value="1"/>
</dbReference>
<dbReference type="InterPro" id="IPR000719">
    <property type="entry name" value="Prot_kinase_dom"/>
</dbReference>
<keyword evidence="5" id="KW-0808">Transferase</keyword>
<evidence type="ECO:0000256" key="10">
    <source>
        <dbReference type="ARBA" id="ARBA00047899"/>
    </source>
</evidence>
<dbReference type="Pfam" id="PF25114">
    <property type="entry name" value="AtTam38"/>
    <property type="match status" value="1"/>
</dbReference>
<feature type="compositionally biased region" description="Low complexity" evidence="12">
    <location>
        <begin position="52"/>
        <end position="69"/>
    </location>
</feature>
<dbReference type="InterPro" id="IPR056894">
    <property type="entry name" value="AtTam38"/>
</dbReference>
<dbReference type="InterPro" id="IPR011009">
    <property type="entry name" value="Kinase-like_dom_sf"/>
</dbReference>
<dbReference type="AlphaFoldDB" id="A0A9D5CKF6"/>
<evidence type="ECO:0000256" key="5">
    <source>
        <dbReference type="ARBA" id="ARBA00022679"/>
    </source>
</evidence>
<keyword evidence="9" id="KW-0472">Membrane</keyword>
<comment type="subcellular location">
    <subcellularLocation>
        <location evidence="1">Cell membrane</location>
    </subcellularLocation>
</comment>
<evidence type="ECO:0000256" key="11">
    <source>
        <dbReference type="ARBA" id="ARBA00048679"/>
    </source>
</evidence>
<dbReference type="Proteomes" id="UP001085076">
    <property type="component" value="Miscellaneous, Linkage group lg04"/>
</dbReference>
<evidence type="ECO:0000313" key="14">
    <source>
        <dbReference type="EMBL" id="KAJ0974735.1"/>
    </source>
</evidence>
<reference evidence="14" key="1">
    <citation type="submission" date="2021-03" db="EMBL/GenBank/DDBJ databases">
        <authorList>
            <person name="Li Z."/>
            <person name="Yang C."/>
        </authorList>
    </citation>
    <scope>NUCLEOTIDE SEQUENCE</scope>
    <source>
        <strain evidence="14">Dzin_1.0</strain>
        <tissue evidence="14">Leaf</tissue>
    </source>
</reference>
<protein>
    <recommendedName>
        <fullName evidence="2">non-specific serine/threonine protein kinase</fullName>
        <ecNumber evidence="2">2.7.11.1</ecNumber>
    </recommendedName>
</protein>
<dbReference type="PANTHER" id="PTHR47985:SF39">
    <property type="entry name" value="SERINE_THREONINE-PROTEIN KINASE PBL23-RELATED"/>
    <property type="match status" value="1"/>
</dbReference>
<feature type="compositionally biased region" description="Pro residues" evidence="12">
    <location>
        <begin position="8"/>
        <end position="19"/>
    </location>
</feature>
<feature type="region of interest" description="Disordered" evidence="12">
    <location>
        <begin position="108"/>
        <end position="158"/>
    </location>
</feature>
<evidence type="ECO:0000256" key="6">
    <source>
        <dbReference type="ARBA" id="ARBA00022741"/>
    </source>
</evidence>
<evidence type="ECO:0000256" key="3">
    <source>
        <dbReference type="ARBA" id="ARBA00022475"/>
    </source>
</evidence>
<dbReference type="PROSITE" id="PS00108">
    <property type="entry name" value="PROTEIN_KINASE_ST"/>
    <property type="match status" value="1"/>
</dbReference>
<name>A0A9D5CKF6_9LILI</name>
<keyword evidence="15" id="KW-1185">Reference proteome</keyword>
<feature type="compositionally biased region" description="Pro residues" evidence="12">
    <location>
        <begin position="70"/>
        <end position="83"/>
    </location>
</feature>
<comment type="caution">
    <text evidence="14">The sequence shown here is derived from an EMBL/GenBank/DDBJ whole genome shotgun (WGS) entry which is preliminary data.</text>
</comment>
<evidence type="ECO:0000256" key="7">
    <source>
        <dbReference type="ARBA" id="ARBA00022777"/>
    </source>
</evidence>
<accession>A0A9D5CKF6</accession>
<feature type="compositionally biased region" description="Low complexity" evidence="12">
    <location>
        <begin position="108"/>
        <end position="125"/>
    </location>
</feature>
<sequence length="804" mass="88471">MAFLPNSPVTPPPPSPPTKSAPRLPSVQYRLRPLIAPYTQPRPAASSAQIALLTVPSPSSASSSSSSGVRPPPPPPPLLPPLLPLRTQPRSLPLSHLLHRLRSQPYNLTTSASSATPSTPPSLLAHATSRSGPVPLSRSHSHQHNAAGEHHRAPGDDGWQWHEMSSLLHSILVPVDGSILTIKQSRHRSQDIGEGKELGKVSLIGHTDCCCFLALTSCGREYLPSVRPQIFAPIENHREGGVQLTESEGQLADEGVEPAAYPVESAAEVAAIRYIYSIATEATGSEMTLETARHSLDQIAAHCSGIIHDLSLTPNDLPPNKKPLDWMTRMKIAGGAAKGLEYLHDVANPPVIYRDFKASNILLDEGFNPKLSDFGLAKVGPVGDKSHVSTRVMGTYGYCAPDGGSPADPLFKDKKRFVEMVDPLLEGNFPVKDVVTALEYLTVSHNKAADDLEERVPRSLSCATSEDKNMNVTDEKKYTISPQQDEEEEEINVIPLREHINNRIESNQANPKTSHFLIRCARDRDRDRALGLGLSAMAAMSLRLHPRPFVNPNPIPPRPALLRRPLLPPLALAFPRLRSPLPSGLSPRRVLSFAAKENGGGEETEEELRGQSTMPDRFRYLTKEAPDRPIRWPWLSALPFLVYAWRTVLWELSNWKKAIIAIFHFMGYLFKLVLAFVYQFIGSPITGLITCIEFSLFSIRSIYLNIVAFAPVPELTRIILFTSTVLAIAEAAVPDSVDSQPYLLMFCWLDADWSYQGLHSRVSVLFASPSMFCYSRFVKKRGDVSAVLPLAAVLTRLESHGCEP</sequence>
<evidence type="ECO:0000256" key="9">
    <source>
        <dbReference type="ARBA" id="ARBA00023136"/>
    </source>
</evidence>
<keyword evidence="7" id="KW-0418">Kinase</keyword>
<evidence type="ECO:0000256" key="8">
    <source>
        <dbReference type="ARBA" id="ARBA00022840"/>
    </source>
</evidence>
<organism evidence="14 15">
    <name type="scientific">Dioscorea zingiberensis</name>
    <dbReference type="NCBI Taxonomy" id="325984"/>
    <lineage>
        <taxon>Eukaryota</taxon>
        <taxon>Viridiplantae</taxon>
        <taxon>Streptophyta</taxon>
        <taxon>Embryophyta</taxon>
        <taxon>Tracheophyta</taxon>
        <taxon>Spermatophyta</taxon>
        <taxon>Magnoliopsida</taxon>
        <taxon>Liliopsida</taxon>
        <taxon>Dioscoreales</taxon>
        <taxon>Dioscoreaceae</taxon>
        <taxon>Dioscorea</taxon>
    </lineage>
</organism>
<evidence type="ECO:0000256" key="12">
    <source>
        <dbReference type="SAM" id="MobiDB-lite"/>
    </source>
</evidence>
<dbReference type="SMART" id="SM00220">
    <property type="entry name" value="S_TKc"/>
    <property type="match status" value="1"/>
</dbReference>
<dbReference type="SUPFAM" id="SSF56112">
    <property type="entry name" value="Protein kinase-like (PK-like)"/>
    <property type="match status" value="1"/>
</dbReference>
<dbReference type="PROSITE" id="PS50011">
    <property type="entry name" value="PROTEIN_KINASE_DOM"/>
    <property type="match status" value="1"/>
</dbReference>
<dbReference type="GO" id="GO:0005886">
    <property type="term" value="C:plasma membrane"/>
    <property type="evidence" value="ECO:0007669"/>
    <property type="project" value="UniProtKB-SubCell"/>
</dbReference>
<keyword evidence="8" id="KW-0067">ATP-binding</keyword>
<evidence type="ECO:0000256" key="4">
    <source>
        <dbReference type="ARBA" id="ARBA00022527"/>
    </source>
</evidence>
<evidence type="ECO:0000256" key="1">
    <source>
        <dbReference type="ARBA" id="ARBA00004236"/>
    </source>
</evidence>
<feature type="region of interest" description="Disordered" evidence="12">
    <location>
        <begin position="1"/>
        <end position="87"/>
    </location>
</feature>
<dbReference type="EMBL" id="JAGGNH010000004">
    <property type="protein sequence ID" value="KAJ0974735.1"/>
    <property type="molecule type" value="Genomic_DNA"/>
</dbReference>
<proteinExistence type="predicted"/>
<keyword evidence="4" id="KW-0723">Serine/threonine-protein kinase</keyword>
<dbReference type="OrthoDB" id="1930779at2759"/>
<dbReference type="GO" id="GO:0004674">
    <property type="term" value="F:protein serine/threonine kinase activity"/>
    <property type="evidence" value="ECO:0007669"/>
    <property type="project" value="UniProtKB-KW"/>
</dbReference>
<keyword evidence="6" id="KW-0547">Nucleotide-binding</keyword>
<dbReference type="InterPro" id="IPR008271">
    <property type="entry name" value="Ser/Thr_kinase_AS"/>
</dbReference>